<dbReference type="EMBL" id="JBHMCA010000035">
    <property type="protein sequence ID" value="MFB9445124.1"/>
    <property type="molecule type" value="Genomic_DNA"/>
</dbReference>
<evidence type="ECO:0000256" key="2">
    <source>
        <dbReference type="SAM" id="MobiDB-lite"/>
    </source>
</evidence>
<gene>
    <name evidence="4" type="ORF">ACFFTR_18770</name>
</gene>
<proteinExistence type="predicted"/>
<protein>
    <submittedName>
        <fullName evidence="4">Flavin reductase family protein</fullName>
        <ecNumber evidence="4">1.-.-.-</ecNumber>
    </submittedName>
</protein>
<dbReference type="SUPFAM" id="SSF50475">
    <property type="entry name" value="FMN-binding split barrel"/>
    <property type="match status" value="1"/>
</dbReference>
<name>A0ABV5M8G4_9ACTN</name>
<sequence length="191" mass="19381">MSVNIEVDLVAGFKAAFRGYPTGVAIISVAGPDGPAGLTASSVASVSVAPPALSFSVMDSPSAKLITAADSLVVNLLGAAHADLAHDFAHSGGPRFTPEQGWTTLPTGEPALLEAQAVLRCVPLHRVAVGASTVLIASVTSVGIGTGGGRLIYHERRFLTERPTRADAASATAPASSAMPVVESSRTPEDR</sequence>
<evidence type="ECO:0000313" key="5">
    <source>
        <dbReference type="Proteomes" id="UP001589608"/>
    </source>
</evidence>
<keyword evidence="1 4" id="KW-0560">Oxidoreductase</keyword>
<dbReference type="EC" id="1.-.-.-" evidence="4"/>
<dbReference type="SMART" id="SM00903">
    <property type="entry name" value="Flavin_Reduct"/>
    <property type="match status" value="1"/>
</dbReference>
<evidence type="ECO:0000256" key="1">
    <source>
        <dbReference type="ARBA" id="ARBA00023002"/>
    </source>
</evidence>
<evidence type="ECO:0000313" key="4">
    <source>
        <dbReference type="EMBL" id="MFB9445124.1"/>
    </source>
</evidence>
<reference evidence="4 5" key="1">
    <citation type="submission" date="2024-09" db="EMBL/GenBank/DDBJ databases">
        <authorList>
            <person name="Sun Q."/>
            <person name="Mori K."/>
        </authorList>
    </citation>
    <scope>NUCLEOTIDE SEQUENCE [LARGE SCALE GENOMIC DNA]</scope>
    <source>
        <strain evidence="4 5">JCM 3307</strain>
    </source>
</reference>
<dbReference type="Pfam" id="PF01613">
    <property type="entry name" value="Flavin_Reduct"/>
    <property type="match status" value="1"/>
</dbReference>
<comment type="caution">
    <text evidence="4">The sequence shown here is derived from an EMBL/GenBank/DDBJ whole genome shotgun (WGS) entry which is preliminary data.</text>
</comment>
<dbReference type="InterPro" id="IPR050268">
    <property type="entry name" value="NADH-dep_flavin_reductase"/>
</dbReference>
<dbReference type="Proteomes" id="UP001589608">
    <property type="component" value="Unassembled WGS sequence"/>
</dbReference>
<feature type="compositionally biased region" description="Low complexity" evidence="2">
    <location>
        <begin position="166"/>
        <end position="178"/>
    </location>
</feature>
<accession>A0ABV5M8G4</accession>
<dbReference type="Gene3D" id="2.30.110.10">
    <property type="entry name" value="Electron Transport, Fmn-binding Protein, Chain A"/>
    <property type="match status" value="1"/>
</dbReference>
<dbReference type="InterPro" id="IPR002563">
    <property type="entry name" value="Flavin_Rdtase-like_dom"/>
</dbReference>
<dbReference type="InterPro" id="IPR012349">
    <property type="entry name" value="Split_barrel_FMN-bd"/>
</dbReference>
<feature type="domain" description="Flavin reductase like" evidence="3">
    <location>
        <begin position="17"/>
        <end position="160"/>
    </location>
</feature>
<dbReference type="PANTHER" id="PTHR30466:SF1">
    <property type="entry name" value="FMN REDUCTASE (NADH) RUTF"/>
    <property type="match status" value="1"/>
</dbReference>
<dbReference type="GO" id="GO:0016491">
    <property type="term" value="F:oxidoreductase activity"/>
    <property type="evidence" value="ECO:0007669"/>
    <property type="project" value="UniProtKB-KW"/>
</dbReference>
<organism evidence="4 5">
    <name type="scientific">Dactylosporangium vinaceum</name>
    <dbReference type="NCBI Taxonomy" id="53362"/>
    <lineage>
        <taxon>Bacteria</taxon>
        <taxon>Bacillati</taxon>
        <taxon>Actinomycetota</taxon>
        <taxon>Actinomycetes</taxon>
        <taxon>Micromonosporales</taxon>
        <taxon>Micromonosporaceae</taxon>
        <taxon>Dactylosporangium</taxon>
    </lineage>
</organism>
<dbReference type="RefSeq" id="WP_223095048.1">
    <property type="nucleotide sequence ID" value="NZ_CP061913.1"/>
</dbReference>
<evidence type="ECO:0000259" key="3">
    <source>
        <dbReference type="SMART" id="SM00903"/>
    </source>
</evidence>
<dbReference type="PANTHER" id="PTHR30466">
    <property type="entry name" value="FLAVIN REDUCTASE"/>
    <property type="match status" value="1"/>
</dbReference>
<feature type="region of interest" description="Disordered" evidence="2">
    <location>
        <begin position="163"/>
        <end position="191"/>
    </location>
</feature>
<keyword evidence="5" id="KW-1185">Reference proteome</keyword>